<evidence type="ECO:0000256" key="7">
    <source>
        <dbReference type="NCBIfam" id="TIGR02967"/>
    </source>
</evidence>
<dbReference type="InterPro" id="IPR014311">
    <property type="entry name" value="Guanine_deaminase"/>
</dbReference>
<dbReference type="InterPro" id="IPR011059">
    <property type="entry name" value="Metal-dep_hydrolase_composite"/>
</dbReference>
<feature type="domain" description="Amidohydrolase-related" evidence="9">
    <location>
        <begin position="76"/>
        <end position="434"/>
    </location>
</feature>
<evidence type="ECO:0000256" key="3">
    <source>
        <dbReference type="ARBA" id="ARBA00012781"/>
    </source>
</evidence>
<sequence length="450" mass="48725">MNPLPTAILVRGSILHFLADPGAADDSSAWQYFEDGGLLVEDGLVLACGPWGSVLDGVPQHISDAARYFDYRGQLIVPGFVDTHTHYPQLRVMGSWGRKLLDWLEDYTFPAETALADEALAQRTASFFVERLLAHGTTTASVFATVHAHSVDAFFSAAARRNLRMLCGKVMMDRNCPPALRDTPASALDDGMALIERWHGQGRLGYSVTPRFAPTSSPEQLAVAGELWHSRPGLHLQSHLSENPQELAWVAELFPGRRDYLDVYEHYGLLGPRAIYGHGIHLSASERTRLAASGTAIAFCPGSNLFLGSGFCPQGELSASGVRLGLATDVGGCASLSMLQSMASAYEVSQAAGQVLSPWRAWYLATLGGAQALGLDAQIGSFQRGREADFVVLDPAATPELTWRLEGVEALGERLFALMMMGDERCVRATHILGERAFCRSEPQAVPAVR</sequence>
<proteinExistence type="inferred from homology"/>
<comment type="pathway">
    <text evidence="1 8">Purine metabolism; guanine degradation; xanthine from guanine: step 1/1.</text>
</comment>
<evidence type="ECO:0000313" key="10">
    <source>
        <dbReference type="EMBL" id="NSL54122.1"/>
    </source>
</evidence>
<dbReference type="NCBIfam" id="TIGR02967">
    <property type="entry name" value="guan_deamin"/>
    <property type="match status" value="1"/>
</dbReference>
<dbReference type="Gene3D" id="2.30.40.10">
    <property type="entry name" value="Urease, subunit C, domain 1"/>
    <property type="match status" value="1"/>
</dbReference>
<dbReference type="EMBL" id="JABCSC020000001">
    <property type="protein sequence ID" value="NSL54122.1"/>
    <property type="molecule type" value="Genomic_DNA"/>
</dbReference>
<protein>
    <recommendedName>
        <fullName evidence="3 7">Guanine deaminase</fullName>
        <shortName evidence="8">Guanase</shortName>
        <ecNumber evidence="3 7">3.5.4.3</ecNumber>
    </recommendedName>
    <alternativeName>
        <fullName evidence="8">Guanine aminohydrolase</fullName>
    </alternativeName>
</protein>
<dbReference type="InterPro" id="IPR006680">
    <property type="entry name" value="Amidohydro-rel"/>
</dbReference>
<dbReference type="NCBIfam" id="NF006679">
    <property type="entry name" value="PRK09228.1"/>
    <property type="match status" value="1"/>
</dbReference>
<dbReference type="PANTHER" id="PTHR11271:SF6">
    <property type="entry name" value="GUANINE DEAMINASE"/>
    <property type="match status" value="1"/>
</dbReference>
<evidence type="ECO:0000313" key="11">
    <source>
        <dbReference type="Proteomes" id="UP000778523"/>
    </source>
</evidence>
<comment type="cofactor">
    <cofactor evidence="8">
        <name>Zn(2+)</name>
        <dbReference type="ChEBI" id="CHEBI:29105"/>
    </cofactor>
    <text evidence="8">Binds 1 zinc ion per subunit.</text>
</comment>
<dbReference type="SUPFAM" id="SSF51556">
    <property type="entry name" value="Metallo-dependent hydrolases"/>
    <property type="match status" value="1"/>
</dbReference>
<dbReference type="SUPFAM" id="SSF51338">
    <property type="entry name" value="Composite domain of metallo-dependent hydrolases"/>
    <property type="match status" value="1"/>
</dbReference>
<dbReference type="Proteomes" id="UP000778523">
    <property type="component" value="Unassembled WGS sequence"/>
</dbReference>
<evidence type="ECO:0000256" key="6">
    <source>
        <dbReference type="ARBA" id="ARBA00022833"/>
    </source>
</evidence>
<keyword evidence="6 8" id="KW-0862">Zinc</keyword>
<keyword evidence="11" id="KW-1185">Reference proteome</keyword>
<evidence type="ECO:0000256" key="1">
    <source>
        <dbReference type="ARBA" id="ARBA00004984"/>
    </source>
</evidence>
<comment type="caution">
    <text evidence="10">The sequence shown here is derived from an EMBL/GenBank/DDBJ whole genome shotgun (WGS) entry which is preliminary data.</text>
</comment>
<dbReference type="Pfam" id="PF01979">
    <property type="entry name" value="Amidohydro_1"/>
    <property type="match status" value="1"/>
</dbReference>
<evidence type="ECO:0000256" key="2">
    <source>
        <dbReference type="ARBA" id="ARBA00006745"/>
    </source>
</evidence>
<comment type="similarity">
    <text evidence="2 8">Belongs to the metallo-dependent hydrolases superfamily. ATZ/TRZ family.</text>
</comment>
<evidence type="ECO:0000259" key="9">
    <source>
        <dbReference type="Pfam" id="PF01979"/>
    </source>
</evidence>
<dbReference type="Gene3D" id="3.20.20.140">
    <property type="entry name" value="Metal-dependent hydrolases"/>
    <property type="match status" value="1"/>
</dbReference>
<evidence type="ECO:0000256" key="8">
    <source>
        <dbReference type="RuleBase" id="RU366009"/>
    </source>
</evidence>
<reference evidence="10 11" key="1">
    <citation type="submission" date="2020-06" db="EMBL/GenBank/DDBJ databases">
        <title>Draft genome of Uliginosibacterium sp. IMCC34675.</title>
        <authorList>
            <person name="Song J."/>
        </authorList>
    </citation>
    <scope>NUCLEOTIDE SEQUENCE [LARGE SCALE GENOMIC DNA]</scope>
    <source>
        <strain evidence="10 11">IMCC34675</strain>
    </source>
</reference>
<organism evidence="10 11">
    <name type="scientific">Uliginosibacterium aquaticum</name>
    <dbReference type="NCBI Taxonomy" id="2731212"/>
    <lineage>
        <taxon>Bacteria</taxon>
        <taxon>Pseudomonadati</taxon>
        <taxon>Pseudomonadota</taxon>
        <taxon>Betaproteobacteria</taxon>
        <taxon>Rhodocyclales</taxon>
        <taxon>Zoogloeaceae</taxon>
        <taxon>Uliginosibacterium</taxon>
    </lineage>
</organism>
<evidence type="ECO:0000256" key="5">
    <source>
        <dbReference type="ARBA" id="ARBA00022801"/>
    </source>
</evidence>
<dbReference type="GO" id="GO:0008892">
    <property type="term" value="F:guanine deaminase activity"/>
    <property type="evidence" value="ECO:0007669"/>
    <property type="project" value="UniProtKB-EC"/>
</dbReference>
<dbReference type="InterPro" id="IPR051607">
    <property type="entry name" value="Metallo-dep_hydrolases"/>
</dbReference>
<keyword evidence="5 8" id="KW-0378">Hydrolase</keyword>
<comment type="function">
    <text evidence="8">Catalyzes the hydrolytic deamination of guanine, producing xanthine and ammonia.</text>
</comment>
<dbReference type="EC" id="3.5.4.3" evidence="3 7"/>
<keyword evidence="4 8" id="KW-0479">Metal-binding</keyword>
<evidence type="ECO:0000256" key="4">
    <source>
        <dbReference type="ARBA" id="ARBA00022723"/>
    </source>
</evidence>
<accession>A0ABX2ICV9</accession>
<dbReference type="InterPro" id="IPR032466">
    <property type="entry name" value="Metal_Hydrolase"/>
</dbReference>
<dbReference type="CDD" id="cd01303">
    <property type="entry name" value="GDEase"/>
    <property type="match status" value="1"/>
</dbReference>
<name>A0ABX2ICV9_9RHOO</name>
<dbReference type="RefSeq" id="WP_170020586.1">
    <property type="nucleotide sequence ID" value="NZ_JABCSC020000001.1"/>
</dbReference>
<comment type="catalytic activity">
    <reaction evidence="8">
        <text>guanine + H2O + H(+) = xanthine + NH4(+)</text>
        <dbReference type="Rhea" id="RHEA:14665"/>
        <dbReference type="ChEBI" id="CHEBI:15377"/>
        <dbReference type="ChEBI" id="CHEBI:15378"/>
        <dbReference type="ChEBI" id="CHEBI:16235"/>
        <dbReference type="ChEBI" id="CHEBI:17712"/>
        <dbReference type="ChEBI" id="CHEBI:28938"/>
        <dbReference type="EC" id="3.5.4.3"/>
    </reaction>
</comment>
<dbReference type="PANTHER" id="PTHR11271">
    <property type="entry name" value="GUANINE DEAMINASE"/>
    <property type="match status" value="1"/>
</dbReference>
<gene>
    <name evidence="10" type="primary">guaD</name>
    <name evidence="10" type="ORF">HJ583_003700</name>
</gene>